<sequence length="280" mass="30265">MKTLYLDCFSGISGNMFTGMLLQAGVPFDAFQDAMASLKLEGYSLVCESVSKLGIQSVYYNVILDAERHHHAHDGGHDHEHHHHHEHHGSHSHEHLVDTTGHHHHHQHRGLQEITAIIEASPLSDSVKAKSLAVFGELAKAEAKVHGVPVDQIHFHEVGAVDCILDIVGVAWALEYLGIEQIGASPLHVGSGFVRCAHGVMPVPAPATAELLAGIPYYATDIRGELVTPTGAALVKTLASYIGPRPKSFVHDITAYGAGTKDLEIPNVVRGFIGEAESWR</sequence>
<organism evidence="3 4">
    <name type="scientific">Megasphaera stantonii</name>
    <dbReference type="NCBI Taxonomy" id="2144175"/>
    <lineage>
        <taxon>Bacteria</taxon>
        <taxon>Bacillati</taxon>
        <taxon>Bacillota</taxon>
        <taxon>Negativicutes</taxon>
        <taxon>Veillonellales</taxon>
        <taxon>Veillonellaceae</taxon>
        <taxon>Megasphaera</taxon>
    </lineage>
</organism>
<accession>A0A346AZ42</accession>
<evidence type="ECO:0000256" key="1">
    <source>
        <dbReference type="ARBA" id="ARBA00022596"/>
    </source>
</evidence>
<dbReference type="PANTHER" id="PTHR36566:SF1">
    <property type="entry name" value="PYRIDINIUM-3,5-BISTHIOCARBOXYLIC ACID MONONUCLEOTIDE NICKEL INSERTION PROTEIN"/>
    <property type="match status" value="1"/>
</dbReference>
<dbReference type="OrthoDB" id="9765625at2"/>
<proteinExistence type="predicted"/>
<reference evidence="3 4" key="1">
    <citation type="submission" date="2018-05" db="EMBL/GenBank/DDBJ databases">
        <title>Complete genome sequence of Megasphaera sp. AJH120T, isolated from the ceca of a chicken.</title>
        <authorList>
            <person name="Maki J."/>
            <person name="Looft T."/>
        </authorList>
    </citation>
    <scope>NUCLEOTIDE SEQUENCE [LARGE SCALE GENOMIC DNA]</scope>
    <source>
        <strain evidence="3 4">AJH120</strain>
    </source>
</reference>
<gene>
    <name evidence="3" type="ORF">DKB62_05935</name>
</gene>
<dbReference type="RefSeq" id="WP_087478791.1">
    <property type="nucleotide sequence ID" value="NZ_CP029462.1"/>
</dbReference>
<dbReference type="Proteomes" id="UP000254337">
    <property type="component" value="Chromosome"/>
</dbReference>
<dbReference type="KEGG" id="meg:DKB62_05935"/>
<evidence type="ECO:0000313" key="4">
    <source>
        <dbReference type="Proteomes" id="UP000254337"/>
    </source>
</evidence>
<feature type="region of interest" description="Disordered" evidence="2">
    <location>
        <begin position="71"/>
        <end position="105"/>
    </location>
</feature>
<keyword evidence="4" id="KW-1185">Reference proteome</keyword>
<dbReference type="InterPro" id="IPR002822">
    <property type="entry name" value="Ni_insertion"/>
</dbReference>
<keyword evidence="1" id="KW-0533">Nickel</keyword>
<evidence type="ECO:0000256" key="2">
    <source>
        <dbReference type="SAM" id="MobiDB-lite"/>
    </source>
</evidence>
<dbReference type="PANTHER" id="PTHR36566">
    <property type="entry name" value="NICKEL INSERTION PROTEIN-RELATED"/>
    <property type="match status" value="1"/>
</dbReference>
<evidence type="ECO:0000313" key="3">
    <source>
        <dbReference type="EMBL" id="AXL21135.1"/>
    </source>
</evidence>
<dbReference type="AlphaFoldDB" id="A0A346AZ42"/>
<dbReference type="EMBL" id="CP029462">
    <property type="protein sequence ID" value="AXL21135.1"/>
    <property type="molecule type" value="Genomic_DNA"/>
</dbReference>
<protein>
    <submittedName>
        <fullName evidence="3">LarC family nickel insertion protein</fullName>
    </submittedName>
</protein>
<feature type="compositionally biased region" description="Basic and acidic residues" evidence="2">
    <location>
        <begin position="89"/>
        <end position="101"/>
    </location>
</feature>
<dbReference type="Pfam" id="PF01969">
    <property type="entry name" value="Ni_insertion"/>
    <property type="match status" value="1"/>
</dbReference>
<name>A0A346AZ42_9FIRM</name>